<proteinExistence type="predicted"/>
<dbReference type="PANTHER" id="PTHR33223">
    <property type="entry name" value="CCHC-TYPE DOMAIN-CONTAINING PROTEIN"/>
    <property type="match status" value="1"/>
</dbReference>
<accession>A0A8T1YAA0</accession>
<keyword evidence="4" id="KW-1185">Reference proteome</keyword>
<evidence type="ECO:0000313" key="4">
    <source>
        <dbReference type="Proteomes" id="UP000694240"/>
    </source>
</evidence>
<evidence type="ECO:0000256" key="1">
    <source>
        <dbReference type="SAM" id="MobiDB-lite"/>
    </source>
</evidence>
<feature type="region of interest" description="Disordered" evidence="1">
    <location>
        <begin position="484"/>
        <end position="538"/>
    </location>
</feature>
<dbReference type="Pfam" id="PF03732">
    <property type="entry name" value="Retrotrans_gag"/>
    <property type="match status" value="1"/>
</dbReference>
<evidence type="ECO:0000259" key="2">
    <source>
        <dbReference type="Pfam" id="PF03732"/>
    </source>
</evidence>
<dbReference type="Proteomes" id="UP000694240">
    <property type="component" value="Chromosome 12"/>
</dbReference>
<organism evidence="3 4">
    <name type="scientific">Arabidopsis thaliana x Arabidopsis arenosa</name>
    <dbReference type="NCBI Taxonomy" id="1240361"/>
    <lineage>
        <taxon>Eukaryota</taxon>
        <taxon>Viridiplantae</taxon>
        <taxon>Streptophyta</taxon>
        <taxon>Embryophyta</taxon>
        <taxon>Tracheophyta</taxon>
        <taxon>Spermatophyta</taxon>
        <taxon>Magnoliopsida</taxon>
        <taxon>eudicotyledons</taxon>
        <taxon>Gunneridae</taxon>
        <taxon>Pentapetalae</taxon>
        <taxon>rosids</taxon>
        <taxon>malvids</taxon>
        <taxon>Brassicales</taxon>
        <taxon>Brassicaceae</taxon>
        <taxon>Camelineae</taxon>
        <taxon>Arabidopsis</taxon>
    </lineage>
</organism>
<feature type="region of interest" description="Disordered" evidence="1">
    <location>
        <begin position="1"/>
        <end position="28"/>
    </location>
</feature>
<name>A0A8T1YAA0_9BRAS</name>
<protein>
    <submittedName>
        <fullName evidence="3">Retrotransposon gag domain</fullName>
    </submittedName>
</protein>
<dbReference type="AlphaFoldDB" id="A0A8T1YAA0"/>
<dbReference type="InterPro" id="IPR005162">
    <property type="entry name" value="Retrotrans_gag_dom"/>
</dbReference>
<comment type="caution">
    <text evidence="3">The sequence shown here is derived from an EMBL/GenBank/DDBJ whole genome shotgun (WGS) entry which is preliminary data.</text>
</comment>
<evidence type="ECO:0000313" key="3">
    <source>
        <dbReference type="EMBL" id="KAG7543371.1"/>
    </source>
</evidence>
<feature type="compositionally biased region" description="Low complexity" evidence="1">
    <location>
        <begin position="484"/>
        <end position="500"/>
    </location>
</feature>
<feature type="compositionally biased region" description="Low complexity" evidence="1">
    <location>
        <begin position="112"/>
        <end position="125"/>
    </location>
</feature>
<feature type="region of interest" description="Disordered" evidence="1">
    <location>
        <begin position="41"/>
        <end position="146"/>
    </location>
</feature>
<dbReference type="PANTHER" id="PTHR33223:SF11">
    <property type="entry name" value="ELEMENT PROTEIN, PUTATIVE-RELATED"/>
    <property type="match status" value="1"/>
</dbReference>
<feature type="domain" description="Retrotransposon gag" evidence="2">
    <location>
        <begin position="259"/>
        <end position="351"/>
    </location>
</feature>
<feature type="compositionally biased region" description="Low complexity" evidence="1">
    <location>
        <begin position="513"/>
        <end position="523"/>
    </location>
</feature>
<dbReference type="EMBL" id="JAEFBK010000012">
    <property type="protein sequence ID" value="KAG7543371.1"/>
    <property type="molecule type" value="Genomic_DNA"/>
</dbReference>
<gene>
    <name evidence="3" type="ORF">ISN45_Aa07g032890</name>
</gene>
<sequence>MYRMSHSSQETEEIEPLEQFTRPPRSSSRFVVIEEEAMLEEEAEIDTRAPVRAVRSSRPKRGSSSQYSRDRAKISRGKRPVREPMQLVDEDIEYEPKIDPAARVARPKSRDLPSSSSEDTSSPETRVAKTEHGSHGGCCMQTRSKGHPNLLFNENIDRIARELREQLNTDVMADDQNPELPTYIGAGDAPCNHNQRNGIVPPPVQNNNFEIKSGLIAMVQNNKFHGLPMEDPLDHLDEFDRLCSLTKINGVSENGFKLRLFPFSLGDKVHQWEKSLPQGSITSWTDCKKAFLAKFFSNSRTARLRNEISGFTQKNAETFCEAWECFKGYQTQYPHHGFSKASLLSTLYRGVLPKIRMLLDTTSDGNFLNKEVEEGWELVENLAQSDGNYNEDYDRAIKGSSDLEEKHRRDMKAMNDKLDKLLLMQQKQVHFLCGDETFQVQDGETLQSEEVSYIQNQGGYNKGYNNYRPNNPNLSYRSQNVANPQDQVYPPQQQQQSQPKPFVPYHQGQGFVPKQQFQGGYPQQQPPPVLVPDPARGPFHILENHHFTKSKEPYHAKGGGQTLTLICD</sequence>
<reference evidence="3 4" key="1">
    <citation type="submission" date="2020-12" db="EMBL/GenBank/DDBJ databases">
        <title>Concerted genomic and epigenomic changes stabilize Arabidopsis allopolyploids.</title>
        <authorList>
            <person name="Chen Z."/>
        </authorList>
    </citation>
    <scope>NUCLEOTIDE SEQUENCE [LARGE SCALE GENOMIC DNA]</scope>
    <source>
        <strain evidence="3">Allo738</strain>
        <tissue evidence="3">Leaf</tissue>
    </source>
</reference>